<reference evidence="1 2" key="1">
    <citation type="journal article" date="2023" name="Plants (Basel)">
        <title>Bridging the Gap: Combining Genomics and Transcriptomics Approaches to Understand Stylosanthes scabra, an Orphan Legume from the Brazilian Caatinga.</title>
        <authorList>
            <person name="Ferreira-Neto J.R.C."/>
            <person name="da Silva M.D."/>
            <person name="Binneck E."/>
            <person name="de Melo N.F."/>
            <person name="da Silva R.H."/>
            <person name="de Melo A.L.T.M."/>
            <person name="Pandolfi V."/>
            <person name="Bustamante F.O."/>
            <person name="Brasileiro-Vidal A.C."/>
            <person name="Benko-Iseppon A.M."/>
        </authorList>
    </citation>
    <scope>NUCLEOTIDE SEQUENCE [LARGE SCALE GENOMIC DNA]</scope>
    <source>
        <tissue evidence="1">Leaves</tissue>
    </source>
</reference>
<organism evidence="1 2">
    <name type="scientific">Stylosanthes scabra</name>
    <dbReference type="NCBI Taxonomy" id="79078"/>
    <lineage>
        <taxon>Eukaryota</taxon>
        <taxon>Viridiplantae</taxon>
        <taxon>Streptophyta</taxon>
        <taxon>Embryophyta</taxon>
        <taxon>Tracheophyta</taxon>
        <taxon>Spermatophyta</taxon>
        <taxon>Magnoliopsida</taxon>
        <taxon>eudicotyledons</taxon>
        <taxon>Gunneridae</taxon>
        <taxon>Pentapetalae</taxon>
        <taxon>rosids</taxon>
        <taxon>fabids</taxon>
        <taxon>Fabales</taxon>
        <taxon>Fabaceae</taxon>
        <taxon>Papilionoideae</taxon>
        <taxon>50 kb inversion clade</taxon>
        <taxon>dalbergioids sensu lato</taxon>
        <taxon>Dalbergieae</taxon>
        <taxon>Pterocarpus clade</taxon>
        <taxon>Stylosanthes</taxon>
    </lineage>
</organism>
<keyword evidence="2" id="KW-1185">Reference proteome</keyword>
<evidence type="ECO:0000313" key="1">
    <source>
        <dbReference type="EMBL" id="MED6222604.1"/>
    </source>
</evidence>
<sequence length="203" mass="22734">MVVTPPVIAELGHSLPRRWYLVPMPITRGFPTSSGRHFAGIATGDAPDRRPGWMLVWLLNDEHVRVTFEYHRRLMAKTIMEFLVVATDAGSPSVPQPNEPSRPPVHATPLRIAESAGEGVEAEIGGSDSDLNYLREYDLDAIRISGLLQAGLVNDYNTDDGVEFRVGHPLRSWEAVRMAVKNYSIRRNAEYCVVELDRIKCHC</sequence>
<accession>A0ABU6ZKV2</accession>
<comment type="caution">
    <text evidence="1">The sequence shown here is derived from an EMBL/GenBank/DDBJ whole genome shotgun (WGS) entry which is preliminary data.</text>
</comment>
<protein>
    <submittedName>
        <fullName evidence="1">Uncharacterized protein</fullName>
    </submittedName>
</protein>
<dbReference type="Proteomes" id="UP001341840">
    <property type="component" value="Unassembled WGS sequence"/>
</dbReference>
<name>A0ABU6ZKV2_9FABA</name>
<gene>
    <name evidence="1" type="ORF">PIB30_065901</name>
</gene>
<evidence type="ECO:0000313" key="2">
    <source>
        <dbReference type="Proteomes" id="UP001341840"/>
    </source>
</evidence>
<dbReference type="EMBL" id="JASCZI010272524">
    <property type="protein sequence ID" value="MED6222604.1"/>
    <property type="molecule type" value="Genomic_DNA"/>
</dbReference>
<proteinExistence type="predicted"/>